<comment type="function">
    <text evidence="5">Catalyzes the conversion of dihydroorotate to orotate.</text>
</comment>
<dbReference type="Pfam" id="PF10418">
    <property type="entry name" value="DHODB_Fe-S_bind"/>
    <property type="match status" value="1"/>
</dbReference>
<keyword evidence="4 5" id="KW-0560">Oxidoreductase</keyword>
<dbReference type="EC" id="1.3.-.-" evidence="5"/>
<dbReference type="NCBIfam" id="NF005574">
    <property type="entry name" value="PRK07259.1"/>
    <property type="match status" value="1"/>
</dbReference>
<reference evidence="8" key="1">
    <citation type="submission" date="2011-04" db="EMBL/GenBank/DDBJ databases">
        <title>The complete genome of Treponema brennaborense DSM 12168.</title>
        <authorList>
            <person name="Lucas S."/>
            <person name="Han J."/>
            <person name="Lapidus A."/>
            <person name="Bruce D."/>
            <person name="Goodwin L."/>
            <person name="Pitluck S."/>
            <person name="Peters L."/>
            <person name="Kyrpides N."/>
            <person name="Mavromatis K."/>
            <person name="Ivanova N."/>
            <person name="Mikhailova N."/>
            <person name="Pagani I."/>
            <person name="Teshima H."/>
            <person name="Detter J.C."/>
            <person name="Tapia R."/>
            <person name="Han C."/>
            <person name="Land M."/>
            <person name="Hauser L."/>
            <person name="Markowitz V."/>
            <person name="Cheng J.-F."/>
            <person name="Hugenholtz P."/>
            <person name="Woyke T."/>
            <person name="Wu D."/>
            <person name="Gronow S."/>
            <person name="Wellnitz S."/>
            <person name="Brambilla E."/>
            <person name="Klenk H.-P."/>
            <person name="Eisen J.A."/>
        </authorList>
    </citation>
    <scope>NUCLEOTIDE SEQUENCE [LARGE SCALE GENOMIC DNA]</scope>
    <source>
        <strain evidence="8">DSM 12168 / CIP 105900 / DD5/3</strain>
    </source>
</reference>
<feature type="active site" description="Nucleophile" evidence="5">
    <location>
        <position position="406"/>
    </location>
</feature>
<feature type="binding site" evidence="5">
    <location>
        <position position="442"/>
    </location>
    <ligand>
        <name>FMN</name>
        <dbReference type="ChEBI" id="CHEBI:58210"/>
    </ligand>
</feature>
<dbReference type="InterPro" id="IPR039261">
    <property type="entry name" value="FNR_nucleotide-bd"/>
</dbReference>
<dbReference type="GO" id="GO:0006207">
    <property type="term" value="P:'de novo' pyrimidine nucleobase biosynthetic process"/>
    <property type="evidence" value="ECO:0007669"/>
    <property type="project" value="InterPro"/>
</dbReference>
<feature type="domain" description="FAD-binding FR-type" evidence="6">
    <location>
        <begin position="8"/>
        <end position="112"/>
    </location>
</feature>
<sequence length="588" mass="61135">MACSESHPVYTHAAVTAASNVASGVRKLTVSYSVPDGVSPIRPGQFFMLKAEPSGTLLCRPISVYHAETVTPDTAAVEFLILKKGTGTGELCTLEAGGAVTLIGPVGNSFPQPERGPVCIVGGGIGVAPVAGFAESLEKETYDFYACFKTGSYGLERISARTLTVTTDDGSRGVKGMLPAVLTVRTLREKNYGAVYACGPEPMLAYVRDICAEADVPCYLSMEARMACGMGACLGCTIATTEGNKRCCADGPVFPGSIVRFPLPQEATRRGSCTDGAEPDLSVTIAGVRFANPVIAASGTFGYGGEYGELADVQSLGGICSKGLTLEGRPGNSGVRLHETPAGVINSIGLENPGIPHFIAHELPQMLALKPVAIANLSGSSIETYVKGAQLLAGTDVPMIELNISCPNVKAGGMAFGLDPCSAADVTAAVRKAAPRTPLIVKLSPNAPDVVAVAHAVRTAGADAISLINTVQAIAIDIEKARPVFANVRAGLSGPAVKPLALRLVYDLVQSMNRLPQRERIPVIGLGGIATWQDAVEFIMAGASAVQVGTATFADPLCMKHIIEGIGNFMRRKGYRSLDELRGAAQTE</sequence>
<evidence type="ECO:0000256" key="5">
    <source>
        <dbReference type="HAMAP-Rule" id="MF_00224"/>
    </source>
</evidence>
<dbReference type="InterPro" id="IPR019480">
    <property type="entry name" value="Dihydroorotate_DH_Fe-S-bd"/>
</dbReference>
<dbReference type="OrthoDB" id="9794954at2"/>
<dbReference type="HAMAP" id="MF_00224">
    <property type="entry name" value="DHO_dh_type1"/>
    <property type="match status" value="1"/>
</dbReference>
<dbReference type="InterPro" id="IPR013785">
    <property type="entry name" value="Aldolase_TIM"/>
</dbReference>
<comment type="pathway">
    <text evidence="1 5">Pyrimidine metabolism; UMP biosynthesis via de novo pathway.</text>
</comment>
<dbReference type="Gene3D" id="2.40.30.10">
    <property type="entry name" value="Translation factors"/>
    <property type="match status" value="1"/>
</dbReference>
<accession>F4LN11</accession>
<keyword evidence="5" id="KW-0963">Cytoplasm</keyword>
<dbReference type="PANTHER" id="PTHR43513:SF3">
    <property type="entry name" value="DIHYDROOROTATE DEHYDROGENASE B (NAD(+)), ELECTRON TRANSFER SUBUNIT-RELATED"/>
    <property type="match status" value="1"/>
</dbReference>
<dbReference type="InterPro" id="IPR001295">
    <property type="entry name" value="Dihydroorotate_DH_CS"/>
</dbReference>
<dbReference type="InterPro" id="IPR050353">
    <property type="entry name" value="PyrK_electron_transfer"/>
</dbReference>
<evidence type="ECO:0000256" key="1">
    <source>
        <dbReference type="ARBA" id="ARBA00004725"/>
    </source>
</evidence>
<feature type="binding site" evidence="5">
    <location>
        <position position="468"/>
    </location>
    <ligand>
        <name>FMN</name>
        <dbReference type="ChEBI" id="CHEBI:58210"/>
    </ligand>
</feature>
<dbReference type="eggNOG" id="COG0167">
    <property type="taxonomic scope" value="Bacteria"/>
</dbReference>
<dbReference type="GO" id="GO:0005737">
    <property type="term" value="C:cytoplasm"/>
    <property type="evidence" value="ECO:0007669"/>
    <property type="project" value="UniProtKB-SubCell"/>
</dbReference>
<feature type="binding site" evidence="5">
    <location>
        <position position="494"/>
    </location>
    <ligand>
        <name>FMN</name>
        <dbReference type="ChEBI" id="CHEBI:58210"/>
    </ligand>
</feature>
<dbReference type="STRING" id="906968.Trebr_0350"/>
<dbReference type="KEGG" id="tbe:Trebr_0350"/>
<dbReference type="Gene3D" id="3.20.20.70">
    <property type="entry name" value="Aldolase class I"/>
    <property type="match status" value="1"/>
</dbReference>
<keyword evidence="5" id="KW-0665">Pyrimidine biosynthesis</keyword>
<dbReference type="InterPro" id="IPR033888">
    <property type="entry name" value="DHOD_1B"/>
</dbReference>
<feature type="binding site" evidence="5">
    <location>
        <position position="376"/>
    </location>
    <ligand>
        <name>FMN</name>
        <dbReference type="ChEBI" id="CHEBI:58210"/>
    </ligand>
</feature>
<comment type="subcellular location">
    <subcellularLocation>
        <location evidence="5">Cytoplasm</location>
    </subcellularLocation>
</comment>
<feature type="binding site" evidence="5">
    <location>
        <begin position="469"/>
        <end position="470"/>
    </location>
    <ligand>
        <name>substrate</name>
    </ligand>
</feature>
<organism evidence="7 8">
    <name type="scientific">Treponema brennaborense (strain DSM 12168 / CIP 105900 / DD5/3)</name>
    <dbReference type="NCBI Taxonomy" id="906968"/>
    <lineage>
        <taxon>Bacteria</taxon>
        <taxon>Pseudomonadati</taxon>
        <taxon>Spirochaetota</taxon>
        <taxon>Spirochaetia</taxon>
        <taxon>Spirochaetales</taxon>
        <taxon>Treponemataceae</taxon>
        <taxon>Treponema</taxon>
    </lineage>
</organism>
<dbReference type="UniPathway" id="UPA00070"/>
<dbReference type="FunFam" id="3.20.20.70:FF:000027">
    <property type="entry name" value="Dihydropyrimidine dehydrogenase [NADP(+)]"/>
    <property type="match status" value="1"/>
</dbReference>
<feature type="binding site" evidence="5">
    <location>
        <begin position="346"/>
        <end position="350"/>
    </location>
    <ligand>
        <name>substrate</name>
    </ligand>
</feature>
<evidence type="ECO:0000256" key="4">
    <source>
        <dbReference type="ARBA" id="ARBA00023002"/>
    </source>
</evidence>
<dbReference type="Proteomes" id="UP000006546">
    <property type="component" value="Chromosome"/>
</dbReference>
<dbReference type="NCBIfam" id="TIGR01037">
    <property type="entry name" value="pyrD_sub1_fam"/>
    <property type="match status" value="1"/>
</dbReference>
<feature type="binding site" evidence="5">
    <location>
        <begin position="549"/>
        <end position="550"/>
    </location>
    <ligand>
        <name>FMN</name>
        <dbReference type="ChEBI" id="CHEBI:58210"/>
    </ligand>
</feature>
<dbReference type="GO" id="GO:0004152">
    <property type="term" value="F:dihydroorotate dehydrogenase activity"/>
    <property type="evidence" value="ECO:0007669"/>
    <property type="project" value="UniProtKB-UniRule"/>
</dbReference>
<dbReference type="EMBL" id="CP002696">
    <property type="protein sequence ID" value="AEE15797.1"/>
    <property type="molecule type" value="Genomic_DNA"/>
</dbReference>
<dbReference type="AlphaFoldDB" id="F4LN11"/>
<dbReference type="PROSITE" id="PS00912">
    <property type="entry name" value="DHODEHASE_2"/>
    <property type="match status" value="1"/>
</dbReference>
<evidence type="ECO:0000256" key="2">
    <source>
        <dbReference type="ARBA" id="ARBA00022630"/>
    </source>
</evidence>
<dbReference type="HOGENOM" id="CLU_029357_0_0_12"/>
<evidence type="ECO:0000313" key="8">
    <source>
        <dbReference type="Proteomes" id="UP000006546"/>
    </source>
</evidence>
<comment type="catalytic activity">
    <reaction evidence="5">
        <text>(S)-dihydroorotate + A = orotate + AH2</text>
        <dbReference type="Rhea" id="RHEA:18073"/>
        <dbReference type="ChEBI" id="CHEBI:13193"/>
        <dbReference type="ChEBI" id="CHEBI:17499"/>
        <dbReference type="ChEBI" id="CHEBI:30839"/>
        <dbReference type="ChEBI" id="CHEBI:30864"/>
    </reaction>
</comment>
<feature type="binding site" evidence="5">
    <location>
        <position position="403"/>
    </location>
    <ligand>
        <name>FMN</name>
        <dbReference type="ChEBI" id="CHEBI:58210"/>
    </ligand>
</feature>
<dbReference type="CDD" id="cd06218">
    <property type="entry name" value="DHOD_e_trans"/>
    <property type="match status" value="1"/>
</dbReference>
<comment type="cofactor">
    <cofactor evidence="5">
        <name>FMN</name>
        <dbReference type="ChEBI" id="CHEBI:58210"/>
    </cofactor>
    <text evidence="5">Binds 1 FMN per subunit.</text>
</comment>
<dbReference type="eggNOG" id="COG0543">
    <property type="taxonomic scope" value="Bacteria"/>
</dbReference>
<dbReference type="InterPro" id="IPR017927">
    <property type="entry name" value="FAD-bd_FR_type"/>
</dbReference>
<keyword evidence="3 5" id="KW-0288">FMN</keyword>
<dbReference type="InterPro" id="IPR037117">
    <property type="entry name" value="Dihydroorotate_DH_ele_sf"/>
</dbReference>
<keyword evidence="8" id="KW-1185">Reference proteome</keyword>
<evidence type="ECO:0000256" key="3">
    <source>
        <dbReference type="ARBA" id="ARBA00022643"/>
    </source>
</evidence>
<proteinExistence type="inferred from homology"/>
<dbReference type="InterPro" id="IPR017938">
    <property type="entry name" value="Riboflavin_synthase-like_b-brl"/>
</dbReference>
<dbReference type="PANTHER" id="PTHR43513">
    <property type="entry name" value="DIHYDROOROTATE DEHYDROGENASE B (NAD(+)), ELECTRON TRANSFER SUBUNIT"/>
    <property type="match status" value="1"/>
</dbReference>
<gene>
    <name evidence="5" type="primary">pyrD</name>
    <name evidence="7" type="ordered locus">Trebr_0350</name>
</gene>
<feature type="binding site" evidence="5">
    <location>
        <position position="403"/>
    </location>
    <ligand>
        <name>substrate</name>
    </ligand>
</feature>
<protein>
    <recommendedName>
        <fullName evidence="5">Dihydroorotate dehydrogenase</fullName>
        <shortName evidence="5">DHOD</shortName>
        <shortName evidence="5">DHODase</shortName>
        <shortName evidence="5">DHOdehase</shortName>
        <ecNumber evidence="5">1.3.-.-</ecNumber>
    </recommendedName>
</protein>
<feature type="binding site" evidence="5">
    <location>
        <position position="322"/>
    </location>
    <ligand>
        <name>substrate</name>
    </ligand>
</feature>
<dbReference type="SUPFAM" id="SSF52343">
    <property type="entry name" value="Ferredoxin reductase-like, C-terminal NADP-linked domain"/>
    <property type="match status" value="1"/>
</dbReference>
<dbReference type="PROSITE" id="PS51384">
    <property type="entry name" value="FAD_FR"/>
    <property type="match status" value="1"/>
</dbReference>
<feature type="binding site" evidence="5">
    <location>
        <begin position="322"/>
        <end position="323"/>
    </location>
    <ligand>
        <name>FMN</name>
        <dbReference type="ChEBI" id="CHEBI:58210"/>
    </ligand>
</feature>
<dbReference type="GO" id="GO:0044205">
    <property type="term" value="P:'de novo' UMP biosynthetic process"/>
    <property type="evidence" value="ECO:0007669"/>
    <property type="project" value="UniProtKB-UniRule"/>
</dbReference>
<dbReference type="SUPFAM" id="SSF51395">
    <property type="entry name" value="FMN-linked oxidoreductases"/>
    <property type="match status" value="1"/>
</dbReference>
<dbReference type="Gene3D" id="2.10.240.10">
    <property type="entry name" value="Dihydroorotate dehydrogenase, electron transfer subunit"/>
    <property type="match status" value="1"/>
</dbReference>
<dbReference type="Gene3D" id="3.40.50.80">
    <property type="entry name" value="Nucleotide-binding domain of ferredoxin-NADP reductase (FNR) module"/>
    <property type="match status" value="1"/>
</dbReference>
<dbReference type="Pfam" id="PF01180">
    <property type="entry name" value="DHO_dh"/>
    <property type="match status" value="1"/>
</dbReference>
<evidence type="ECO:0000313" key="7">
    <source>
        <dbReference type="EMBL" id="AEE15797.1"/>
    </source>
</evidence>
<dbReference type="InterPro" id="IPR005720">
    <property type="entry name" value="Dihydroorotate_DH_cat"/>
</dbReference>
<keyword evidence="2 5" id="KW-0285">Flavoprotein</keyword>
<dbReference type="SUPFAM" id="SSF63380">
    <property type="entry name" value="Riboflavin synthase domain-like"/>
    <property type="match status" value="1"/>
</dbReference>
<name>F4LN11_TREBD</name>
<feature type="binding site" evidence="5">
    <location>
        <position position="298"/>
    </location>
    <ligand>
        <name>FMN</name>
        <dbReference type="ChEBI" id="CHEBI:58210"/>
    </ligand>
</feature>
<dbReference type="InterPro" id="IPR024920">
    <property type="entry name" value="Dihydroorotate_DH_1"/>
</dbReference>
<dbReference type="InterPro" id="IPR049622">
    <property type="entry name" value="Dihydroorotate_DH_I"/>
</dbReference>
<dbReference type="RefSeq" id="WP_013757516.1">
    <property type="nucleotide sequence ID" value="NC_015500.1"/>
</dbReference>
<evidence type="ECO:0000259" key="6">
    <source>
        <dbReference type="PROSITE" id="PS51384"/>
    </source>
</evidence>
<comment type="similarity">
    <text evidence="5">Belongs to the dihydroorotate dehydrogenase family. Type 1 subfamily.</text>
</comment>
<dbReference type="CDD" id="cd04740">
    <property type="entry name" value="DHOD_1B_like"/>
    <property type="match status" value="1"/>
</dbReference>
<feature type="binding site" evidence="5">
    <location>
        <begin position="527"/>
        <end position="528"/>
    </location>
    <ligand>
        <name>FMN</name>
        <dbReference type="ChEBI" id="CHEBI:58210"/>
    </ligand>
</feature>